<sequence>MKPAQRYVNDISTIKRYLARLLLLTSLITQSSWVKAEVETGLDVEINLPEITQGQYLRPYTAVWIENAKGKHVSTLALWRWDEGYKWLKDIRRWWRKAGREDSQLVDGVSSATRPEGKYLLHWDMTGVDGKTVPNGRYTLLVEVVREHGGRDLVRHKFELGSEEFTAHIAPTHETGEIKIHFQP</sequence>
<dbReference type="RefSeq" id="WP_077751265.1">
    <property type="nucleotide sequence ID" value="NZ_CP014782.1"/>
</dbReference>
<protein>
    <submittedName>
        <fullName evidence="2">Putative periplasmic protein</fullName>
    </submittedName>
</protein>
<dbReference type="KEGG" id="spsw:Sps_00724"/>
<organism evidence="2 3">
    <name type="scientific">Shewanella psychrophila</name>
    <dbReference type="NCBI Taxonomy" id="225848"/>
    <lineage>
        <taxon>Bacteria</taxon>
        <taxon>Pseudomonadati</taxon>
        <taxon>Pseudomonadota</taxon>
        <taxon>Gammaproteobacteria</taxon>
        <taxon>Alteromonadales</taxon>
        <taxon>Shewanellaceae</taxon>
        <taxon>Shewanella</taxon>
    </lineage>
</organism>
<name>A0A1S6HK76_9GAMM</name>
<dbReference type="OrthoDB" id="195316at2"/>
<dbReference type="EMBL" id="CP014782">
    <property type="protein sequence ID" value="AQS35917.1"/>
    <property type="molecule type" value="Genomic_DNA"/>
</dbReference>
<keyword evidence="3" id="KW-1185">Reference proteome</keyword>
<dbReference type="STRING" id="225848.Sps_00724"/>
<reference evidence="2 3" key="1">
    <citation type="submission" date="2016-03" db="EMBL/GenBank/DDBJ databases">
        <title>Complete genome sequence of Shewanella psychrophila WP2, a deep sea bacterium isolated from west Pacific sediment.</title>
        <authorList>
            <person name="Xu G."/>
            <person name="Jian H."/>
        </authorList>
    </citation>
    <scope>NUCLEOTIDE SEQUENCE [LARGE SCALE GENOMIC DNA]</scope>
    <source>
        <strain evidence="2 3">WP2</strain>
    </source>
</reference>
<accession>A0A1S6HK76</accession>
<feature type="signal peptide" evidence="1">
    <location>
        <begin position="1"/>
        <end position="36"/>
    </location>
</feature>
<dbReference type="PIRSF" id="PIRSF014995">
    <property type="entry name" value="UCP014995"/>
    <property type="match status" value="1"/>
</dbReference>
<evidence type="ECO:0000313" key="2">
    <source>
        <dbReference type="EMBL" id="AQS35917.1"/>
    </source>
</evidence>
<dbReference type="Gene3D" id="2.60.40.4070">
    <property type="match status" value="1"/>
</dbReference>
<dbReference type="AlphaFoldDB" id="A0A1S6HK76"/>
<feature type="chain" id="PRO_5012277918" evidence="1">
    <location>
        <begin position="37"/>
        <end position="184"/>
    </location>
</feature>
<evidence type="ECO:0000313" key="3">
    <source>
        <dbReference type="Proteomes" id="UP000189545"/>
    </source>
</evidence>
<proteinExistence type="predicted"/>
<dbReference type="InterPro" id="IPR014469">
    <property type="entry name" value="DUF2271"/>
</dbReference>
<dbReference type="Proteomes" id="UP000189545">
    <property type="component" value="Chromosome"/>
</dbReference>
<keyword evidence="1" id="KW-0732">Signal</keyword>
<gene>
    <name evidence="2" type="ORF">Sps_00724</name>
</gene>
<evidence type="ECO:0000256" key="1">
    <source>
        <dbReference type="SAM" id="SignalP"/>
    </source>
</evidence>
<dbReference type="Pfam" id="PF10029">
    <property type="entry name" value="DUF2271"/>
    <property type="match status" value="1"/>
</dbReference>